<dbReference type="AlphaFoldDB" id="A0A918JVU7"/>
<protein>
    <submittedName>
        <fullName evidence="2">Uncharacterized protein</fullName>
    </submittedName>
</protein>
<dbReference type="EMBL" id="BMWS01000016">
    <property type="protein sequence ID" value="GGX22645.1"/>
    <property type="molecule type" value="Genomic_DNA"/>
</dbReference>
<accession>A0A918JVU7</accession>
<evidence type="ECO:0000313" key="2">
    <source>
        <dbReference type="EMBL" id="GGX22645.1"/>
    </source>
</evidence>
<sequence length="103" mass="11664">MKFFVVILSVYFLGLSFIPCEDAVVENTFMDQEVVEYLDKSTDNHHADLCSPFCSCQCCHVNVAEIGVQPYKIITPQISKIPNTRLVASEQEVNYSILHPPRV</sequence>
<feature type="chain" id="PRO_5037056932" evidence="1">
    <location>
        <begin position="24"/>
        <end position="103"/>
    </location>
</feature>
<gene>
    <name evidence="2" type="ORF">GCM10007384_24820</name>
</gene>
<keyword evidence="1" id="KW-0732">Signal</keyword>
<dbReference type="InterPro" id="IPR046601">
    <property type="entry name" value="DUF6660"/>
</dbReference>
<comment type="caution">
    <text evidence="2">The sequence shown here is derived from an EMBL/GenBank/DDBJ whole genome shotgun (WGS) entry which is preliminary data.</text>
</comment>
<reference evidence="2 3" key="1">
    <citation type="journal article" date="2014" name="Int. J. Syst. Evol. Microbiol.">
        <title>Complete genome sequence of Corynebacterium casei LMG S-19264T (=DSM 44701T), isolated from a smear-ripened cheese.</title>
        <authorList>
            <consortium name="US DOE Joint Genome Institute (JGI-PGF)"/>
            <person name="Walter F."/>
            <person name="Albersmeier A."/>
            <person name="Kalinowski J."/>
            <person name="Ruckert C."/>
        </authorList>
    </citation>
    <scope>NUCLEOTIDE SEQUENCE [LARGE SCALE GENOMIC DNA]</scope>
    <source>
        <strain evidence="2 3">KCTC 12285</strain>
    </source>
</reference>
<dbReference type="Pfam" id="PF20365">
    <property type="entry name" value="DUF6660"/>
    <property type="match status" value="1"/>
</dbReference>
<dbReference type="RefSeq" id="WP_027412177.1">
    <property type="nucleotide sequence ID" value="NZ_BMWS01000016.1"/>
</dbReference>
<name>A0A918JVU7_9FLAO</name>
<proteinExistence type="predicted"/>
<feature type="signal peptide" evidence="1">
    <location>
        <begin position="1"/>
        <end position="23"/>
    </location>
</feature>
<keyword evidence="3" id="KW-1185">Reference proteome</keyword>
<dbReference type="Proteomes" id="UP000601108">
    <property type="component" value="Unassembled WGS sequence"/>
</dbReference>
<evidence type="ECO:0000256" key="1">
    <source>
        <dbReference type="SAM" id="SignalP"/>
    </source>
</evidence>
<organism evidence="2 3">
    <name type="scientific">Aquimarina muelleri</name>
    <dbReference type="NCBI Taxonomy" id="279356"/>
    <lineage>
        <taxon>Bacteria</taxon>
        <taxon>Pseudomonadati</taxon>
        <taxon>Bacteroidota</taxon>
        <taxon>Flavobacteriia</taxon>
        <taxon>Flavobacteriales</taxon>
        <taxon>Flavobacteriaceae</taxon>
        <taxon>Aquimarina</taxon>
    </lineage>
</organism>
<evidence type="ECO:0000313" key="3">
    <source>
        <dbReference type="Proteomes" id="UP000601108"/>
    </source>
</evidence>